<reference evidence="1 2" key="1">
    <citation type="journal article" date="2010" name="Plant Cell">
        <title>The Chlorella variabilis NC64A genome reveals adaptation to photosymbiosis, coevolution with viruses, and cryptic sex.</title>
        <authorList>
            <person name="Blanc G."/>
            <person name="Duncan G."/>
            <person name="Agarkova I."/>
            <person name="Borodovsky M."/>
            <person name="Gurnon J."/>
            <person name="Kuo A."/>
            <person name="Lindquist E."/>
            <person name="Lucas S."/>
            <person name="Pangilinan J."/>
            <person name="Polle J."/>
            <person name="Salamov A."/>
            <person name="Terry A."/>
            <person name="Yamada T."/>
            <person name="Dunigan D.D."/>
            <person name="Grigoriev I.V."/>
            <person name="Claverie J.M."/>
            <person name="Van Etten J.L."/>
        </authorList>
    </citation>
    <scope>NUCLEOTIDE SEQUENCE [LARGE SCALE GENOMIC DNA]</scope>
    <source>
        <strain evidence="1 2">NC64A</strain>
    </source>
</reference>
<dbReference type="InParanoid" id="E1Z5E2"/>
<dbReference type="Proteomes" id="UP000008141">
    <property type="component" value="Unassembled WGS sequence"/>
</dbReference>
<dbReference type="Pfam" id="PF06041">
    <property type="entry name" value="DUF924"/>
    <property type="match status" value="1"/>
</dbReference>
<name>E1Z5E2_CHLVA</name>
<dbReference type="STRING" id="554065.E1Z5E2"/>
<dbReference type="KEGG" id="cvr:CHLNCDRAFT_140444"/>
<protein>
    <recommendedName>
        <fullName evidence="3">DUF924 domain-containing protein</fullName>
    </recommendedName>
</protein>
<dbReference type="InterPro" id="IPR010323">
    <property type="entry name" value="DUF924"/>
</dbReference>
<dbReference type="OrthoDB" id="414698at2759"/>
<evidence type="ECO:0000313" key="2">
    <source>
        <dbReference type="Proteomes" id="UP000008141"/>
    </source>
</evidence>
<dbReference type="eggNOG" id="ENOG502S80R">
    <property type="taxonomic scope" value="Eukaryota"/>
</dbReference>
<evidence type="ECO:0000313" key="1">
    <source>
        <dbReference type="EMBL" id="EFN58745.1"/>
    </source>
</evidence>
<dbReference type="InterPro" id="IPR011990">
    <property type="entry name" value="TPR-like_helical_dom_sf"/>
</dbReference>
<evidence type="ECO:0008006" key="3">
    <source>
        <dbReference type="Google" id="ProtNLM"/>
    </source>
</evidence>
<dbReference type="RefSeq" id="XP_005850847.1">
    <property type="nucleotide sequence ID" value="XM_005850785.1"/>
</dbReference>
<dbReference type="Gene3D" id="1.20.58.320">
    <property type="entry name" value="TPR-like"/>
    <property type="match status" value="1"/>
</dbReference>
<gene>
    <name evidence="1" type="ORF">CHLNCDRAFT_140444</name>
</gene>
<dbReference type="EMBL" id="GL433837">
    <property type="protein sequence ID" value="EFN58745.1"/>
    <property type="molecule type" value="Genomic_DNA"/>
</dbReference>
<accession>E1Z5E2</accession>
<dbReference type="Gene3D" id="1.25.40.10">
    <property type="entry name" value="Tetratricopeptide repeat domain"/>
    <property type="match status" value="1"/>
</dbReference>
<proteinExistence type="predicted"/>
<sequence length="211" mass="23119">MAQQLAPRARAVLDFWLGEGWETAPPGDTRPQCSKLWFGGGPEVDAQIVSQFRGDCEALIAGQYDAWQHVPLEALAGVILGDQLMRNAFRGTPKMYAADPKVLAWSKALLASGAEQLTPIQQVWLAMTLMHSEELADQEACVAQFAKMAAKCEAEGLQEMASMLKNNCKYAVAHRDVVEQWGRFPHRNALLGREDTPEEAAGIAAGTIPKW</sequence>
<dbReference type="OMA" id="YMPYMHS"/>
<organism evidence="2">
    <name type="scientific">Chlorella variabilis</name>
    <name type="common">Green alga</name>
    <dbReference type="NCBI Taxonomy" id="554065"/>
    <lineage>
        <taxon>Eukaryota</taxon>
        <taxon>Viridiplantae</taxon>
        <taxon>Chlorophyta</taxon>
        <taxon>core chlorophytes</taxon>
        <taxon>Trebouxiophyceae</taxon>
        <taxon>Chlorellales</taxon>
        <taxon>Chlorellaceae</taxon>
        <taxon>Chlorella clade</taxon>
        <taxon>Chlorella</taxon>
    </lineage>
</organism>
<dbReference type="AlphaFoldDB" id="E1Z5E2"/>
<dbReference type="SUPFAM" id="SSF48452">
    <property type="entry name" value="TPR-like"/>
    <property type="match status" value="1"/>
</dbReference>
<dbReference type="GeneID" id="17357875"/>
<keyword evidence="2" id="KW-1185">Reference proteome</keyword>